<accession>A0A8J2ZVL8</accession>
<dbReference type="InterPro" id="IPR018060">
    <property type="entry name" value="HTH_AraC"/>
</dbReference>
<dbReference type="PROSITE" id="PS00041">
    <property type="entry name" value="HTH_ARAC_FAMILY_1"/>
    <property type="match status" value="1"/>
</dbReference>
<evidence type="ECO:0000256" key="2">
    <source>
        <dbReference type="ARBA" id="ARBA00023125"/>
    </source>
</evidence>
<dbReference type="SUPFAM" id="SSF46689">
    <property type="entry name" value="Homeodomain-like"/>
    <property type="match status" value="2"/>
</dbReference>
<dbReference type="PROSITE" id="PS01124">
    <property type="entry name" value="HTH_ARAC_FAMILY_2"/>
    <property type="match status" value="1"/>
</dbReference>
<evidence type="ECO:0000256" key="3">
    <source>
        <dbReference type="ARBA" id="ARBA00023163"/>
    </source>
</evidence>
<dbReference type="GO" id="GO:0043565">
    <property type="term" value="F:sequence-specific DNA binding"/>
    <property type="evidence" value="ECO:0007669"/>
    <property type="project" value="InterPro"/>
</dbReference>
<evidence type="ECO:0000256" key="1">
    <source>
        <dbReference type="ARBA" id="ARBA00023015"/>
    </source>
</evidence>
<keyword evidence="2" id="KW-0238">DNA-binding</keyword>
<dbReference type="InterPro" id="IPR018062">
    <property type="entry name" value="HTH_AraC-typ_CS"/>
</dbReference>
<organism evidence="5 6">
    <name type="scientific">Pullulanibacillus pueri</name>
    <dbReference type="NCBI Taxonomy" id="1437324"/>
    <lineage>
        <taxon>Bacteria</taxon>
        <taxon>Bacillati</taxon>
        <taxon>Bacillota</taxon>
        <taxon>Bacilli</taxon>
        <taxon>Bacillales</taxon>
        <taxon>Sporolactobacillaceae</taxon>
        <taxon>Pullulanibacillus</taxon>
    </lineage>
</organism>
<dbReference type="AlphaFoldDB" id="A0A8J2ZVL8"/>
<evidence type="ECO:0000259" key="4">
    <source>
        <dbReference type="PROSITE" id="PS01124"/>
    </source>
</evidence>
<keyword evidence="3" id="KW-0804">Transcription</keyword>
<reference evidence="5" key="2">
    <citation type="submission" date="2020-09" db="EMBL/GenBank/DDBJ databases">
        <authorList>
            <person name="Sun Q."/>
            <person name="Zhou Y."/>
        </authorList>
    </citation>
    <scope>NUCLEOTIDE SEQUENCE</scope>
    <source>
        <strain evidence="5">CGMCC 1.12777</strain>
    </source>
</reference>
<dbReference type="PANTHER" id="PTHR43280">
    <property type="entry name" value="ARAC-FAMILY TRANSCRIPTIONAL REGULATOR"/>
    <property type="match status" value="1"/>
</dbReference>
<comment type="caution">
    <text evidence="5">The sequence shown here is derived from an EMBL/GenBank/DDBJ whole genome shotgun (WGS) entry which is preliminary data.</text>
</comment>
<protein>
    <submittedName>
        <fullName evidence="5">AraC family transcriptional regulator</fullName>
    </submittedName>
</protein>
<dbReference type="RefSeq" id="WP_188497266.1">
    <property type="nucleotide sequence ID" value="NZ_BMFV01000013.1"/>
</dbReference>
<dbReference type="InterPro" id="IPR009057">
    <property type="entry name" value="Homeodomain-like_sf"/>
</dbReference>
<dbReference type="InterPro" id="IPR020449">
    <property type="entry name" value="Tscrpt_reg_AraC-type_HTH"/>
</dbReference>
<dbReference type="PRINTS" id="PR00032">
    <property type="entry name" value="HTHARAC"/>
</dbReference>
<feature type="domain" description="HTH araC/xylS-type" evidence="4">
    <location>
        <begin position="189"/>
        <end position="287"/>
    </location>
</feature>
<dbReference type="Pfam" id="PF12833">
    <property type="entry name" value="HTH_18"/>
    <property type="match status" value="1"/>
</dbReference>
<dbReference type="InterPro" id="IPR037923">
    <property type="entry name" value="HTH-like"/>
</dbReference>
<keyword evidence="1" id="KW-0805">Transcription regulation</keyword>
<dbReference type="InterPro" id="IPR003313">
    <property type="entry name" value="AraC-bd"/>
</dbReference>
<dbReference type="EMBL" id="BMFV01000013">
    <property type="protein sequence ID" value="GGH81737.1"/>
    <property type="molecule type" value="Genomic_DNA"/>
</dbReference>
<evidence type="ECO:0000313" key="5">
    <source>
        <dbReference type="EMBL" id="GGH81737.1"/>
    </source>
</evidence>
<dbReference type="SUPFAM" id="SSF51215">
    <property type="entry name" value="Regulatory protein AraC"/>
    <property type="match status" value="1"/>
</dbReference>
<reference evidence="5" key="1">
    <citation type="journal article" date="2014" name="Int. J. Syst. Evol. Microbiol.">
        <title>Complete genome sequence of Corynebacterium casei LMG S-19264T (=DSM 44701T), isolated from a smear-ripened cheese.</title>
        <authorList>
            <consortium name="US DOE Joint Genome Institute (JGI-PGF)"/>
            <person name="Walter F."/>
            <person name="Albersmeier A."/>
            <person name="Kalinowski J."/>
            <person name="Ruckert C."/>
        </authorList>
    </citation>
    <scope>NUCLEOTIDE SEQUENCE</scope>
    <source>
        <strain evidence="5">CGMCC 1.12777</strain>
    </source>
</reference>
<sequence length="296" mass="34139">MTLIPISLSNYPNIDSGFPFHLSINKINHYFPPHRHDFLEFSLVLEGEGREVINGATHALLPGTFTFVSPYQIHEIHAHNAKPLTLYNCNFDLDLIMDANKKDSGLTSLLYNGMGTEERPSFIQLNQTQFATMKDILDSIYQEYQSEEEWRSLLIKAKVIEILILFDRFRQSRSQKTAVESIKNSGMIWPIVHYIHTHHDENITLGHLAKLFNLSVPYLSEQFKKFVGLNFVSFLHEVRIRHACSLLLSTDLSIADVSVEVGYQSFKTFSRVFRQKKGMTPTTFRKKKASLEHYSL</sequence>
<dbReference type="PANTHER" id="PTHR43280:SF2">
    <property type="entry name" value="HTH-TYPE TRANSCRIPTIONAL REGULATOR EXSA"/>
    <property type="match status" value="1"/>
</dbReference>
<dbReference type="Gene3D" id="1.10.10.60">
    <property type="entry name" value="Homeodomain-like"/>
    <property type="match status" value="2"/>
</dbReference>
<dbReference type="InterPro" id="IPR014710">
    <property type="entry name" value="RmlC-like_jellyroll"/>
</dbReference>
<dbReference type="Proteomes" id="UP000656813">
    <property type="component" value="Unassembled WGS sequence"/>
</dbReference>
<dbReference type="GO" id="GO:0003700">
    <property type="term" value="F:DNA-binding transcription factor activity"/>
    <property type="evidence" value="ECO:0007669"/>
    <property type="project" value="InterPro"/>
</dbReference>
<gene>
    <name evidence="5" type="ORF">GCM10007096_20080</name>
</gene>
<dbReference type="Gene3D" id="2.60.120.10">
    <property type="entry name" value="Jelly Rolls"/>
    <property type="match status" value="1"/>
</dbReference>
<keyword evidence="6" id="KW-1185">Reference proteome</keyword>
<dbReference type="SMART" id="SM00342">
    <property type="entry name" value="HTH_ARAC"/>
    <property type="match status" value="1"/>
</dbReference>
<proteinExistence type="predicted"/>
<name>A0A8J2ZVL8_9BACL</name>
<dbReference type="Pfam" id="PF02311">
    <property type="entry name" value="AraC_binding"/>
    <property type="match status" value="1"/>
</dbReference>
<evidence type="ECO:0000313" key="6">
    <source>
        <dbReference type="Proteomes" id="UP000656813"/>
    </source>
</evidence>